<keyword evidence="2" id="KW-1133">Transmembrane helix</keyword>
<feature type="region of interest" description="Disordered" evidence="1">
    <location>
        <begin position="465"/>
        <end position="487"/>
    </location>
</feature>
<name>A0A7K1Y1V6_9SPHI</name>
<evidence type="ECO:0000313" key="3">
    <source>
        <dbReference type="EMBL" id="MXV17211.1"/>
    </source>
</evidence>
<sequence length="711" mass="78751">MPENKGRKLIATLKKRWSGYNLAALMLISLSMTLVLSVFFNRALSLPVWYAILFFGIFASFLVAVSKSWRIRDKDVSRLLNCTFPGLEESAGLLLKPRDSLNLLEKLQLKKIGGQLDGLKAPAELTRLLKASAIILAGAVLLSLVMLKIDYHISPETAAALNLPGVSKMAKPAAAIPEIASLDIIITPPDYTRKPVHQQDKFALLAEEGSQVTWKISTNGPVKNLHFILNGNQVIQLKPVNGDKTEWVTSRMVSAPGFYQVSCDGRLSDLYKIEVVKDLPPAIRITTPAQYTYIEPGESHKLNIRLSLTDDYGVSSASISATVASGKGESVSFKEQNMAFATAFTNGTQYHPEKQIDLDQLKMQPGDELYFFVKAMDNHGQESRTDVYLVSIQDTAALMSMEGIANGVNKVPEYFRSQRQIIIDTEKLLKDKPAITAETFNNRSNNIGIDQKLLRLRYSKFLGAESEDEPDGTPDEHGEGADDPADFNNEAKLMDQYAHKHDNAEDATFLDPAQKVQMRDMLSEMWGAEMRLRTFRTAEALPYEYRALRKLKELQQQSRVYVAKTTYKTPALKPEKRLTGELDKITDPFALRKLQQEKESYISLKTAASILDGLTGDARPGAADLAILREANLELNKRAAGQPSVYLPAVSSMRRILANTSGNVNIKDVRTAQAALRKIIGASAKLPTAEKTAPATSLADQYFKNLQPGNR</sequence>
<accession>A0A7K1Y1V6</accession>
<feature type="transmembrane region" description="Helical" evidence="2">
    <location>
        <begin position="128"/>
        <end position="147"/>
    </location>
</feature>
<keyword evidence="2" id="KW-0472">Membrane</keyword>
<evidence type="ECO:0000256" key="2">
    <source>
        <dbReference type="SAM" id="Phobius"/>
    </source>
</evidence>
<evidence type="ECO:0008006" key="5">
    <source>
        <dbReference type="Google" id="ProtNLM"/>
    </source>
</evidence>
<evidence type="ECO:0000313" key="4">
    <source>
        <dbReference type="Proteomes" id="UP000451233"/>
    </source>
</evidence>
<comment type="caution">
    <text evidence="3">The sequence shown here is derived from an EMBL/GenBank/DDBJ whole genome shotgun (WGS) entry which is preliminary data.</text>
</comment>
<dbReference type="Proteomes" id="UP000451233">
    <property type="component" value="Unassembled WGS sequence"/>
</dbReference>
<reference evidence="3 4" key="1">
    <citation type="submission" date="2019-11" db="EMBL/GenBank/DDBJ databases">
        <title>Pedobacter sp. HMF7056 Genome sequencing and assembly.</title>
        <authorList>
            <person name="Kang H."/>
            <person name="Kim H."/>
            <person name="Joh K."/>
        </authorList>
    </citation>
    <scope>NUCLEOTIDE SEQUENCE [LARGE SCALE GENOMIC DNA]</scope>
    <source>
        <strain evidence="3 4">HMF7056</strain>
    </source>
</reference>
<gene>
    <name evidence="3" type="ORF">GS398_18070</name>
</gene>
<protein>
    <recommendedName>
        <fullName evidence="5">DUF4175 family protein</fullName>
    </recommendedName>
</protein>
<keyword evidence="2" id="KW-0812">Transmembrane</keyword>
<keyword evidence="4" id="KW-1185">Reference proteome</keyword>
<evidence type="ECO:0000256" key="1">
    <source>
        <dbReference type="SAM" id="MobiDB-lite"/>
    </source>
</evidence>
<dbReference type="RefSeq" id="WP_160908208.1">
    <property type="nucleotide sequence ID" value="NZ_WVHS01000004.1"/>
</dbReference>
<dbReference type="AlphaFoldDB" id="A0A7K1Y1V6"/>
<proteinExistence type="predicted"/>
<feature type="transmembrane region" description="Helical" evidence="2">
    <location>
        <begin position="20"/>
        <end position="40"/>
    </location>
</feature>
<dbReference type="EMBL" id="WVHS01000004">
    <property type="protein sequence ID" value="MXV17211.1"/>
    <property type="molecule type" value="Genomic_DNA"/>
</dbReference>
<feature type="transmembrane region" description="Helical" evidence="2">
    <location>
        <begin position="46"/>
        <end position="65"/>
    </location>
</feature>
<organism evidence="3 4">
    <name type="scientific">Hufsiella ginkgonis</name>
    <dbReference type="NCBI Taxonomy" id="2695274"/>
    <lineage>
        <taxon>Bacteria</taxon>
        <taxon>Pseudomonadati</taxon>
        <taxon>Bacteroidota</taxon>
        <taxon>Sphingobacteriia</taxon>
        <taxon>Sphingobacteriales</taxon>
        <taxon>Sphingobacteriaceae</taxon>
        <taxon>Hufsiella</taxon>
    </lineage>
</organism>